<reference evidence="3" key="1">
    <citation type="submission" date="2021-04" db="EMBL/GenBank/DDBJ databases">
        <title>Isolation of p-tert-butylphenol degrading bacteria Sphingobium phenoxybenzoativorans Tas13 from active sludge.</title>
        <authorList>
            <person name="Li Y."/>
        </authorList>
    </citation>
    <scope>NUCLEOTIDE SEQUENCE</scope>
    <source>
        <strain evidence="3">Tas13</strain>
    </source>
</reference>
<dbReference type="RefSeq" id="WP_212609015.1">
    <property type="nucleotide sequence ID" value="NZ_CP073910.1"/>
</dbReference>
<dbReference type="InterPro" id="IPR018754">
    <property type="entry name" value="RovC-like_DNA-bd"/>
</dbReference>
<feature type="domain" description="T6SS Transcription factor RovC-like DNA binding" evidence="1">
    <location>
        <begin position="96"/>
        <end position="204"/>
    </location>
</feature>
<dbReference type="AlphaFoldDB" id="A0A975Q1J7"/>
<dbReference type="Pfam" id="PF10074">
    <property type="entry name" value="RovC_DNA-bd"/>
    <property type="match status" value="1"/>
</dbReference>
<dbReference type="KEGG" id="spph:KFK14_21310"/>
<dbReference type="Proteomes" id="UP000681425">
    <property type="component" value="Chromosome"/>
</dbReference>
<feature type="domain" description="DUF7012" evidence="2">
    <location>
        <begin position="34"/>
        <end position="95"/>
    </location>
</feature>
<evidence type="ECO:0000259" key="1">
    <source>
        <dbReference type="Pfam" id="PF10074"/>
    </source>
</evidence>
<dbReference type="EMBL" id="CP073910">
    <property type="protein sequence ID" value="QUT05472.1"/>
    <property type="molecule type" value="Genomic_DNA"/>
</dbReference>
<gene>
    <name evidence="3" type="ORF">KFK14_21310</name>
</gene>
<evidence type="ECO:0000313" key="3">
    <source>
        <dbReference type="EMBL" id="QUT05472.1"/>
    </source>
</evidence>
<name>A0A975Q1J7_9SPHN</name>
<proteinExistence type="predicted"/>
<dbReference type="Pfam" id="PF22792">
    <property type="entry name" value="DUF7012"/>
    <property type="match status" value="1"/>
</dbReference>
<evidence type="ECO:0000313" key="4">
    <source>
        <dbReference type="Proteomes" id="UP000681425"/>
    </source>
</evidence>
<keyword evidence="4" id="KW-1185">Reference proteome</keyword>
<sequence>MSERRSPAAGGCPFAYLPDELSGTVIWRPELTAVTVILDAAPEGYTGAKAVDPLALGALLADQTGIDGRHVVVADAAGEHRLWLRDPTPGRPLAAIVPLDKDFIKRILSLLRFHRLMSGKRTGPLPRGWPLTAIRVARLEQMLRALDLRLAGATYREIAIALGKAEAAHLSASDFKNSDARSFVYRLVRDATAMMKGDYSKLLRFR</sequence>
<accession>A0A975Q1J7</accession>
<evidence type="ECO:0000259" key="2">
    <source>
        <dbReference type="Pfam" id="PF22792"/>
    </source>
</evidence>
<organism evidence="3 4">
    <name type="scientific">Sphingobium phenoxybenzoativorans</name>
    <dbReference type="NCBI Taxonomy" id="1592790"/>
    <lineage>
        <taxon>Bacteria</taxon>
        <taxon>Pseudomonadati</taxon>
        <taxon>Pseudomonadota</taxon>
        <taxon>Alphaproteobacteria</taxon>
        <taxon>Sphingomonadales</taxon>
        <taxon>Sphingomonadaceae</taxon>
        <taxon>Sphingobium</taxon>
    </lineage>
</organism>
<protein>
    <submittedName>
        <fullName evidence="3">DUF2285 domain-containing protein</fullName>
    </submittedName>
</protein>
<dbReference type="InterPro" id="IPR054278">
    <property type="entry name" value="DUF7012"/>
</dbReference>